<evidence type="ECO:0000313" key="3">
    <source>
        <dbReference type="EMBL" id="MBN7773832.1"/>
    </source>
</evidence>
<dbReference type="Gene3D" id="3.30.565.40">
    <property type="entry name" value="Fervidobacterium nodosum Rt17-B1 like"/>
    <property type="match status" value="1"/>
</dbReference>
<dbReference type="Proteomes" id="UP000664545">
    <property type="component" value="Unassembled WGS sequence"/>
</dbReference>
<evidence type="ECO:0000256" key="1">
    <source>
        <dbReference type="SAM" id="Phobius"/>
    </source>
</evidence>
<sequence length="286" mass="32730">MKDFNDLKYDYENIRASDELRERVKNTMKKENRKNNVWKSCIGLAASLIIMLMLVVNFIPSFAYAMSDIPVFAPIIKVITFGRYESADNGYSAKVITPRIEGLLDKELEKRLNDELKENANAIILAYEQDIKQLKEEFGDETVHMGVESDYIIKTDNENILALDVYLLNVAGSSSTKHTFYNLDKKTGELLTLKGLFKDHADYVTVLSDYIKNEMIRRNQEEQGLFWIDGETENFEGFKQIKADQNFYINNDGQIVICFDKYDVAAGAQGSPEFVIPDNIVKAILK</sequence>
<feature type="domain" description="DUF3298" evidence="2">
    <location>
        <begin position="196"/>
        <end position="277"/>
    </location>
</feature>
<evidence type="ECO:0000313" key="4">
    <source>
        <dbReference type="Proteomes" id="UP000664545"/>
    </source>
</evidence>
<organism evidence="3 4">
    <name type="scientific">Clostridium aminobutyricum</name>
    <dbReference type="NCBI Taxonomy" id="33953"/>
    <lineage>
        <taxon>Bacteria</taxon>
        <taxon>Bacillati</taxon>
        <taxon>Bacillota</taxon>
        <taxon>Clostridia</taxon>
        <taxon>Eubacteriales</taxon>
        <taxon>Clostridiaceae</taxon>
        <taxon>Clostridium</taxon>
    </lineage>
</organism>
<reference evidence="3" key="1">
    <citation type="submission" date="2021-02" db="EMBL/GenBank/DDBJ databases">
        <title>Abyssanaerobacter marinus gen.nov., sp., nov, anaerobic bacterium isolated from the Onnuri vent field of Indian Ocean and suggestion of Mogibacteriaceae fam. nov., and proposal of reclassification of ambiguous this family's genus member.</title>
        <authorList>
            <person name="Kim Y.J."/>
            <person name="Yang J.-A."/>
        </authorList>
    </citation>
    <scope>NUCLEOTIDE SEQUENCE</scope>
    <source>
        <strain evidence="3">DSM 2634</strain>
    </source>
</reference>
<keyword evidence="1" id="KW-0472">Membrane</keyword>
<protein>
    <submittedName>
        <fullName evidence="3">DUF3298 domain-containing protein</fullName>
    </submittedName>
</protein>
<keyword evidence="1" id="KW-1133">Transmembrane helix</keyword>
<dbReference type="Gene3D" id="3.90.640.20">
    <property type="entry name" value="Heat-shock cognate protein, ATPase"/>
    <property type="match status" value="1"/>
</dbReference>
<gene>
    <name evidence="3" type="ORF">JYB65_10695</name>
</gene>
<evidence type="ECO:0000259" key="2">
    <source>
        <dbReference type="Pfam" id="PF11738"/>
    </source>
</evidence>
<dbReference type="EMBL" id="JAFJZZ010000004">
    <property type="protein sequence ID" value="MBN7773832.1"/>
    <property type="molecule type" value="Genomic_DNA"/>
</dbReference>
<keyword evidence="4" id="KW-1185">Reference proteome</keyword>
<dbReference type="InterPro" id="IPR021729">
    <property type="entry name" value="DUF3298"/>
</dbReference>
<proteinExistence type="predicted"/>
<name>A0A939IHI9_CLOAM</name>
<feature type="transmembrane region" description="Helical" evidence="1">
    <location>
        <begin position="37"/>
        <end position="59"/>
    </location>
</feature>
<comment type="caution">
    <text evidence="3">The sequence shown here is derived from an EMBL/GenBank/DDBJ whole genome shotgun (WGS) entry which is preliminary data.</text>
</comment>
<accession>A0A939IHI9</accession>
<keyword evidence="1" id="KW-0812">Transmembrane</keyword>
<dbReference type="AlphaFoldDB" id="A0A939IHI9"/>
<dbReference type="InterPro" id="IPR037126">
    <property type="entry name" value="PdaC/RsiV-like_sf"/>
</dbReference>
<dbReference type="RefSeq" id="WP_206582667.1">
    <property type="nucleotide sequence ID" value="NZ_JAFJZZ010000004.1"/>
</dbReference>
<dbReference type="Pfam" id="PF11738">
    <property type="entry name" value="DUF3298"/>
    <property type="match status" value="1"/>
</dbReference>